<keyword evidence="2" id="KW-1185">Reference proteome</keyword>
<evidence type="ECO:0000313" key="1">
    <source>
        <dbReference type="EMBL" id="DAD40548.1"/>
    </source>
</evidence>
<dbReference type="EMBL" id="DUZY01000005">
    <property type="protein sequence ID" value="DAD40548.1"/>
    <property type="molecule type" value="Genomic_DNA"/>
</dbReference>
<comment type="caution">
    <text evidence="1">The sequence shown here is derived from an EMBL/GenBank/DDBJ whole genome shotgun (WGS) entry which is preliminary data.</text>
</comment>
<dbReference type="AlphaFoldDB" id="A0A822ZFY7"/>
<protein>
    <submittedName>
        <fullName evidence="1">Uncharacterized protein</fullName>
    </submittedName>
</protein>
<dbReference type="Proteomes" id="UP000607653">
    <property type="component" value="Unassembled WGS sequence"/>
</dbReference>
<reference evidence="1 2" key="1">
    <citation type="journal article" date="2020" name="Mol. Biol. Evol.">
        <title>Distinct Expression and Methylation Patterns for Genes with Different Fates following a Single Whole-Genome Duplication in Flowering Plants.</title>
        <authorList>
            <person name="Shi T."/>
            <person name="Rahmani R.S."/>
            <person name="Gugger P.F."/>
            <person name="Wang M."/>
            <person name="Li H."/>
            <person name="Zhang Y."/>
            <person name="Li Z."/>
            <person name="Wang Q."/>
            <person name="Van de Peer Y."/>
            <person name="Marchal K."/>
            <person name="Chen J."/>
        </authorList>
    </citation>
    <scope>NUCLEOTIDE SEQUENCE [LARGE SCALE GENOMIC DNA]</scope>
    <source>
        <tissue evidence="1">Leaf</tissue>
    </source>
</reference>
<gene>
    <name evidence="1" type="ORF">HUJ06_014871</name>
</gene>
<sequence>MCGLLEIILFLETKPDWLIN</sequence>
<accession>A0A822ZFY7</accession>
<proteinExistence type="predicted"/>
<name>A0A822ZFY7_NELNU</name>
<organism evidence="1 2">
    <name type="scientific">Nelumbo nucifera</name>
    <name type="common">Sacred lotus</name>
    <dbReference type="NCBI Taxonomy" id="4432"/>
    <lineage>
        <taxon>Eukaryota</taxon>
        <taxon>Viridiplantae</taxon>
        <taxon>Streptophyta</taxon>
        <taxon>Embryophyta</taxon>
        <taxon>Tracheophyta</taxon>
        <taxon>Spermatophyta</taxon>
        <taxon>Magnoliopsida</taxon>
        <taxon>Proteales</taxon>
        <taxon>Nelumbonaceae</taxon>
        <taxon>Nelumbo</taxon>
    </lineage>
</organism>
<evidence type="ECO:0000313" key="2">
    <source>
        <dbReference type="Proteomes" id="UP000607653"/>
    </source>
</evidence>